<dbReference type="PROSITE" id="PS00082">
    <property type="entry name" value="EXTRADIOL_DIOXYGENAS"/>
    <property type="match status" value="1"/>
</dbReference>
<sequence length="211" mass="23721">MASADRQMIGDATLVHRRISHSLSNQLQEFTMPGFVPVRGLHHFAYRCRDAEETRQFYEGILGLPLVHVVRAEEVPSTGEYCPYMHLFFEMKDGSCVAFFDLDDDTVPLPSSNTPVWAQHLALRVDSVAAVEEAKRKLEQAGVKVLGPVDHDGFVCSIYFFDPNGVRLELTTDTADSTEMARYRREARPGCDAWTLEKSLRRATGQGSVLR</sequence>
<dbReference type="PANTHER" id="PTHR21366">
    <property type="entry name" value="GLYOXALASE FAMILY PROTEIN"/>
    <property type="match status" value="1"/>
</dbReference>
<evidence type="ECO:0000256" key="8">
    <source>
        <dbReference type="RuleBase" id="RU000683"/>
    </source>
</evidence>
<comment type="cofactor">
    <cofactor evidence="1 8">
        <name>Fe(2+)</name>
        <dbReference type="ChEBI" id="CHEBI:29033"/>
    </cofactor>
</comment>
<keyword evidence="4 8" id="KW-0058">Aromatic hydrocarbons catabolism</keyword>
<dbReference type="InterPro" id="IPR004360">
    <property type="entry name" value="Glyas_Fos-R_dOase_dom"/>
</dbReference>
<dbReference type="CDD" id="cd06587">
    <property type="entry name" value="VOC"/>
    <property type="match status" value="1"/>
</dbReference>
<evidence type="ECO:0000256" key="4">
    <source>
        <dbReference type="ARBA" id="ARBA00022797"/>
    </source>
</evidence>
<evidence type="ECO:0000313" key="10">
    <source>
        <dbReference type="EMBL" id="ABM60348.1"/>
    </source>
</evidence>
<proteinExistence type="inferred from homology"/>
<keyword evidence="5 8" id="KW-0223">Dioxygenase</keyword>
<dbReference type="Proteomes" id="UP000000374">
    <property type="component" value="Chromosome"/>
</dbReference>
<dbReference type="PANTHER" id="PTHR21366:SF30">
    <property type="entry name" value="BLL2330 PROTEIN"/>
    <property type="match status" value="1"/>
</dbReference>
<dbReference type="InterPro" id="IPR037523">
    <property type="entry name" value="VOC_core"/>
</dbReference>
<accession>A1WRU1</accession>
<keyword evidence="11" id="KW-1185">Reference proteome</keyword>
<gene>
    <name evidence="10" type="ordered locus">Veis_4651</name>
</gene>
<keyword evidence="6 8" id="KW-0560">Oxidoreductase</keyword>
<dbReference type="EMBL" id="CP000542">
    <property type="protein sequence ID" value="ABM60348.1"/>
    <property type="molecule type" value="Genomic_DNA"/>
</dbReference>
<evidence type="ECO:0000256" key="1">
    <source>
        <dbReference type="ARBA" id="ARBA00001954"/>
    </source>
</evidence>
<dbReference type="Pfam" id="PF00903">
    <property type="entry name" value="Glyoxalase"/>
    <property type="match status" value="1"/>
</dbReference>
<dbReference type="KEGG" id="vei:Veis_4651"/>
<evidence type="ECO:0000313" key="11">
    <source>
        <dbReference type="Proteomes" id="UP000000374"/>
    </source>
</evidence>
<dbReference type="STRING" id="391735.Veis_4651"/>
<dbReference type="AlphaFoldDB" id="A1WRU1"/>
<reference evidence="11" key="1">
    <citation type="submission" date="2006-12" db="EMBL/GenBank/DDBJ databases">
        <title>Complete sequence of chromosome 1 of Verminephrobacter eiseniae EF01-2.</title>
        <authorList>
            <person name="Copeland A."/>
            <person name="Lucas S."/>
            <person name="Lapidus A."/>
            <person name="Barry K."/>
            <person name="Detter J.C."/>
            <person name="Glavina del Rio T."/>
            <person name="Dalin E."/>
            <person name="Tice H."/>
            <person name="Pitluck S."/>
            <person name="Chertkov O."/>
            <person name="Brettin T."/>
            <person name="Bruce D."/>
            <person name="Han C."/>
            <person name="Tapia R."/>
            <person name="Gilna P."/>
            <person name="Schmutz J."/>
            <person name="Larimer F."/>
            <person name="Land M."/>
            <person name="Hauser L."/>
            <person name="Kyrpides N."/>
            <person name="Kim E."/>
            <person name="Stahl D."/>
            <person name="Richardson P."/>
        </authorList>
    </citation>
    <scope>NUCLEOTIDE SEQUENCE [LARGE SCALE GENOMIC DNA]</scope>
    <source>
        <strain evidence="11">EF01-2</strain>
    </source>
</reference>
<dbReference type="InterPro" id="IPR029068">
    <property type="entry name" value="Glyas_Bleomycin-R_OHBP_Dase"/>
</dbReference>
<comment type="similarity">
    <text evidence="2 8">Belongs to the extradiol ring-cleavage dioxygenase family.</text>
</comment>
<name>A1WRU1_VEREI</name>
<dbReference type="HOGENOM" id="CLU_084417_1_0_4"/>
<dbReference type="InterPro" id="IPR050383">
    <property type="entry name" value="GlyoxalaseI/FosfomycinResist"/>
</dbReference>
<evidence type="ECO:0000256" key="7">
    <source>
        <dbReference type="ARBA" id="ARBA00023004"/>
    </source>
</evidence>
<keyword evidence="7 8" id="KW-0408">Iron</keyword>
<dbReference type="SUPFAM" id="SSF54593">
    <property type="entry name" value="Glyoxalase/Bleomycin resistance protein/Dihydroxybiphenyl dioxygenase"/>
    <property type="match status" value="1"/>
</dbReference>
<evidence type="ECO:0000256" key="6">
    <source>
        <dbReference type="ARBA" id="ARBA00023002"/>
    </source>
</evidence>
<evidence type="ECO:0000256" key="5">
    <source>
        <dbReference type="ARBA" id="ARBA00022964"/>
    </source>
</evidence>
<protein>
    <submittedName>
        <fullName evidence="10">Glyoxalase/bleomycin resistance protein/dioxygenase</fullName>
    </submittedName>
</protein>
<keyword evidence="3" id="KW-0479">Metal-binding</keyword>
<dbReference type="InterPro" id="IPR000486">
    <property type="entry name" value="Xdiol_ring_cleave_dOase_1/2"/>
</dbReference>
<dbReference type="eggNOG" id="COG0346">
    <property type="taxonomic scope" value="Bacteria"/>
</dbReference>
<feature type="domain" description="VOC" evidence="9">
    <location>
        <begin position="40"/>
        <end position="173"/>
    </location>
</feature>
<dbReference type="GO" id="GO:0051213">
    <property type="term" value="F:dioxygenase activity"/>
    <property type="evidence" value="ECO:0007669"/>
    <property type="project" value="UniProtKB-KW"/>
</dbReference>
<dbReference type="PROSITE" id="PS51819">
    <property type="entry name" value="VOC"/>
    <property type="match status" value="1"/>
</dbReference>
<organism evidence="10 11">
    <name type="scientific">Verminephrobacter eiseniae (strain EF01-2)</name>
    <dbReference type="NCBI Taxonomy" id="391735"/>
    <lineage>
        <taxon>Bacteria</taxon>
        <taxon>Pseudomonadati</taxon>
        <taxon>Pseudomonadota</taxon>
        <taxon>Betaproteobacteria</taxon>
        <taxon>Burkholderiales</taxon>
        <taxon>Comamonadaceae</taxon>
        <taxon>Verminephrobacter</taxon>
    </lineage>
</organism>
<evidence type="ECO:0000256" key="3">
    <source>
        <dbReference type="ARBA" id="ARBA00022723"/>
    </source>
</evidence>
<evidence type="ECO:0000259" key="9">
    <source>
        <dbReference type="PROSITE" id="PS51819"/>
    </source>
</evidence>
<dbReference type="Gene3D" id="3.10.180.10">
    <property type="entry name" value="2,3-Dihydroxybiphenyl 1,2-Dioxygenase, domain 1"/>
    <property type="match status" value="1"/>
</dbReference>
<evidence type="ECO:0000256" key="2">
    <source>
        <dbReference type="ARBA" id="ARBA00008784"/>
    </source>
</evidence>
<dbReference type="GO" id="GO:0008198">
    <property type="term" value="F:ferrous iron binding"/>
    <property type="evidence" value="ECO:0007669"/>
    <property type="project" value="InterPro"/>
</dbReference>